<dbReference type="AlphaFoldDB" id="A0AA40DH68"/>
<proteinExistence type="predicted"/>
<name>A0AA40DH68_9PEZI</name>
<organism evidence="2 3">
    <name type="scientific">Lasiosphaeria miniovina</name>
    <dbReference type="NCBI Taxonomy" id="1954250"/>
    <lineage>
        <taxon>Eukaryota</taxon>
        <taxon>Fungi</taxon>
        <taxon>Dikarya</taxon>
        <taxon>Ascomycota</taxon>
        <taxon>Pezizomycotina</taxon>
        <taxon>Sordariomycetes</taxon>
        <taxon>Sordariomycetidae</taxon>
        <taxon>Sordariales</taxon>
        <taxon>Lasiosphaeriaceae</taxon>
        <taxon>Lasiosphaeria</taxon>
    </lineage>
</organism>
<evidence type="ECO:0000313" key="2">
    <source>
        <dbReference type="EMBL" id="KAK0703384.1"/>
    </source>
</evidence>
<dbReference type="Proteomes" id="UP001172101">
    <property type="component" value="Unassembled WGS sequence"/>
</dbReference>
<keyword evidence="1" id="KW-0472">Membrane</keyword>
<accession>A0AA40DH68</accession>
<reference evidence="2" key="1">
    <citation type="submission" date="2023-06" db="EMBL/GenBank/DDBJ databases">
        <title>Genome-scale phylogeny and comparative genomics of the fungal order Sordariales.</title>
        <authorList>
            <consortium name="Lawrence Berkeley National Laboratory"/>
            <person name="Hensen N."/>
            <person name="Bonometti L."/>
            <person name="Westerberg I."/>
            <person name="Brannstrom I.O."/>
            <person name="Guillou S."/>
            <person name="Cros-Aarteil S."/>
            <person name="Calhoun S."/>
            <person name="Haridas S."/>
            <person name="Kuo A."/>
            <person name="Mondo S."/>
            <person name="Pangilinan J."/>
            <person name="Riley R."/>
            <person name="LaButti K."/>
            <person name="Andreopoulos B."/>
            <person name="Lipzen A."/>
            <person name="Chen C."/>
            <person name="Yanf M."/>
            <person name="Daum C."/>
            <person name="Ng V."/>
            <person name="Clum A."/>
            <person name="Steindorff A."/>
            <person name="Ohm R."/>
            <person name="Martin F."/>
            <person name="Silar P."/>
            <person name="Natvig D."/>
            <person name="Lalanne C."/>
            <person name="Gautier V."/>
            <person name="Ament-velasquez S.L."/>
            <person name="Kruys A."/>
            <person name="Hutchinson M.I."/>
            <person name="Powell A.J."/>
            <person name="Barry K."/>
            <person name="Miller A.N."/>
            <person name="Grigoriev I.V."/>
            <person name="Debuchy R."/>
            <person name="Gladieux P."/>
            <person name="Thoren M.H."/>
            <person name="Johannesson H."/>
        </authorList>
    </citation>
    <scope>NUCLEOTIDE SEQUENCE</scope>
    <source>
        <strain evidence="2">SMH2392-1A</strain>
    </source>
</reference>
<sequence length="240" mass="26046">MAPVLAEAGGQRINTRAISTALTLVLVLVVFLGFCVLRRALHLAIREQVQVRPKSRANAYNSVRSAQNDLTAATMSVICFVAIFSTRPVQPRAAPRRIGTQCSFAPGVVGAQNLLYGDHLAACISLKSCSITHRGGNSYEFRWCSDTCRTCPTLSWKPQQRNPFSLIGQVTLHSPKKDNLCKVWGVCKQAVVGVRCAVGGRSGRDESCVTRGASSGLGLRKSVLSPALKALRLWLHQWST</sequence>
<evidence type="ECO:0000256" key="1">
    <source>
        <dbReference type="SAM" id="Phobius"/>
    </source>
</evidence>
<dbReference type="RefSeq" id="XP_060290243.1">
    <property type="nucleotide sequence ID" value="XM_060435354.1"/>
</dbReference>
<keyword evidence="1" id="KW-1133">Transmembrane helix</keyword>
<comment type="caution">
    <text evidence="2">The sequence shown here is derived from an EMBL/GenBank/DDBJ whole genome shotgun (WGS) entry which is preliminary data.</text>
</comment>
<feature type="transmembrane region" description="Helical" evidence="1">
    <location>
        <begin position="17"/>
        <end position="37"/>
    </location>
</feature>
<evidence type="ECO:0000313" key="3">
    <source>
        <dbReference type="Proteomes" id="UP001172101"/>
    </source>
</evidence>
<keyword evidence="1" id="KW-0812">Transmembrane</keyword>
<keyword evidence="3" id="KW-1185">Reference proteome</keyword>
<dbReference type="GeneID" id="85318624"/>
<protein>
    <submittedName>
        <fullName evidence="2">Uncharacterized protein</fullName>
    </submittedName>
</protein>
<gene>
    <name evidence="2" type="ORF">B0T26DRAFT_496373</name>
</gene>
<dbReference type="EMBL" id="JAUIRO010000008">
    <property type="protein sequence ID" value="KAK0703384.1"/>
    <property type="molecule type" value="Genomic_DNA"/>
</dbReference>